<dbReference type="InterPro" id="IPR000843">
    <property type="entry name" value="HTH_LacI"/>
</dbReference>
<dbReference type="RefSeq" id="WP_061805114.1">
    <property type="nucleotide sequence ID" value="NZ_FOXX01000003.1"/>
</dbReference>
<gene>
    <name evidence="6" type="ORF">SAMN02745910_01670</name>
</gene>
<dbReference type="Proteomes" id="UP000182762">
    <property type="component" value="Unassembled WGS sequence"/>
</dbReference>
<evidence type="ECO:0000313" key="6">
    <source>
        <dbReference type="EMBL" id="SFQ49375.1"/>
    </source>
</evidence>
<dbReference type="PANTHER" id="PTHR30146">
    <property type="entry name" value="LACI-RELATED TRANSCRIPTIONAL REPRESSOR"/>
    <property type="match status" value="1"/>
</dbReference>
<dbReference type="Pfam" id="PF00356">
    <property type="entry name" value="LacI"/>
    <property type="match status" value="1"/>
</dbReference>
<proteinExistence type="predicted"/>
<keyword evidence="1" id="KW-0678">Repressor</keyword>
<dbReference type="InterPro" id="IPR046335">
    <property type="entry name" value="LacI/GalR-like_sensor"/>
</dbReference>
<dbReference type="PROSITE" id="PS50932">
    <property type="entry name" value="HTH_LACI_2"/>
    <property type="match status" value="1"/>
</dbReference>
<evidence type="ECO:0000259" key="5">
    <source>
        <dbReference type="PROSITE" id="PS50932"/>
    </source>
</evidence>
<dbReference type="InterPro" id="IPR010982">
    <property type="entry name" value="Lambda_DNA-bd_dom_sf"/>
</dbReference>
<evidence type="ECO:0000256" key="1">
    <source>
        <dbReference type="ARBA" id="ARBA00022491"/>
    </source>
</evidence>
<dbReference type="SUPFAM" id="SSF53822">
    <property type="entry name" value="Periplasmic binding protein-like I"/>
    <property type="match status" value="1"/>
</dbReference>
<feature type="domain" description="HTH lacI-type" evidence="5">
    <location>
        <begin position="2"/>
        <end position="56"/>
    </location>
</feature>
<keyword evidence="4" id="KW-0804">Transcription</keyword>
<dbReference type="GeneID" id="93710368"/>
<dbReference type="CDD" id="cd06284">
    <property type="entry name" value="PBP1_LacI-like"/>
    <property type="match status" value="1"/>
</dbReference>
<dbReference type="CDD" id="cd01392">
    <property type="entry name" value="HTH_LacI"/>
    <property type="match status" value="1"/>
</dbReference>
<keyword evidence="7" id="KW-1185">Reference proteome</keyword>
<dbReference type="Gene3D" id="1.10.260.40">
    <property type="entry name" value="lambda repressor-like DNA-binding domains"/>
    <property type="match status" value="1"/>
</dbReference>
<name>A0A1I5YZ96_9BACI</name>
<dbReference type="InterPro" id="IPR028082">
    <property type="entry name" value="Peripla_BP_I"/>
</dbReference>
<evidence type="ECO:0000256" key="3">
    <source>
        <dbReference type="ARBA" id="ARBA00023125"/>
    </source>
</evidence>
<dbReference type="PANTHER" id="PTHR30146:SF151">
    <property type="entry name" value="HTH-TYPE TRANSCRIPTIONAL REPRESSOR CYTR"/>
    <property type="match status" value="1"/>
</dbReference>
<sequence>MTKMSDVAKLAKVAPATVSRVLRHPHLVSDETREKVQKAIHELNYKPNMIARQFRTKETKTILVVVPDITQPFFSQVLKGIQHTAAEHGYRVLLGDTENDVEQERELVDLMFQRQADGMILLTARMEEEKIEELSKQFPIVLACEYIDGLDVSTVSIDNIGGARKVTEHLIQLGHTKIAHIAGAMNVILSRDRLKGYKQAMISHDLEIHSSYIQEGESNLESGYHQMIRLLSLADPPTAVFVFNDEMAIGAIKAAKDSGLSVPQDIAIVGFDNLQMSSIIEPHITTIDQPKYEIGKKAMELLVHQMKGEPLKRKKFVLTDELIVRESCGFTAKRMSIR</sequence>
<organism evidence="6 7">
    <name type="scientific">Priestia endophytica DSM 13796</name>
    <dbReference type="NCBI Taxonomy" id="1121089"/>
    <lineage>
        <taxon>Bacteria</taxon>
        <taxon>Bacillati</taxon>
        <taxon>Bacillota</taxon>
        <taxon>Bacilli</taxon>
        <taxon>Bacillales</taxon>
        <taxon>Bacillaceae</taxon>
        <taxon>Priestia</taxon>
    </lineage>
</organism>
<dbReference type="Gene3D" id="3.40.50.2300">
    <property type="match status" value="2"/>
</dbReference>
<keyword evidence="3" id="KW-0238">DNA-binding</keyword>
<dbReference type="SUPFAM" id="SSF47413">
    <property type="entry name" value="lambda repressor-like DNA-binding domains"/>
    <property type="match status" value="1"/>
</dbReference>
<dbReference type="Pfam" id="PF13377">
    <property type="entry name" value="Peripla_BP_3"/>
    <property type="match status" value="1"/>
</dbReference>
<evidence type="ECO:0000256" key="4">
    <source>
        <dbReference type="ARBA" id="ARBA00023163"/>
    </source>
</evidence>
<evidence type="ECO:0000256" key="2">
    <source>
        <dbReference type="ARBA" id="ARBA00023015"/>
    </source>
</evidence>
<comment type="caution">
    <text evidence="6">The sequence shown here is derived from an EMBL/GenBank/DDBJ whole genome shotgun (WGS) entry which is preliminary data.</text>
</comment>
<dbReference type="EMBL" id="FOXX01000003">
    <property type="protein sequence ID" value="SFQ49375.1"/>
    <property type="molecule type" value="Genomic_DNA"/>
</dbReference>
<evidence type="ECO:0000313" key="7">
    <source>
        <dbReference type="Proteomes" id="UP000182762"/>
    </source>
</evidence>
<dbReference type="SMART" id="SM00354">
    <property type="entry name" value="HTH_LACI"/>
    <property type="match status" value="1"/>
</dbReference>
<keyword evidence="2" id="KW-0805">Transcription regulation</keyword>
<protein>
    <submittedName>
        <fullName evidence="6">Transcriptional regulator, LacI family</fullName>
    </submittedName>
</protein>
<accession>A0A1I5YZ96</accession>
<reference evidence="6 7" key="1">
    <citation type="submission" date="2016-10" db="EMBL/GenBank/DDBJ databases">
        <authorList>
            <person name="Varghese N."/>
            <person name="Submissions S."/>
        </authorList>
    </citation>
    <scope>NUCLEOTIDE SEQUENCE [LARGE SCALE GENOMIC DNA]</scope>
    <source>
        <strain evidence="6 7">DSM 13796</strain>
    </source>
</reference>